<dbReference type="Proteomes" id="UP000703269">
    <property type="component" value="Unassembled WGS sequence"/>
</dbReference>
<gene>
    <name evidence="1" type="ORF">PsYK624_082150</name>
</gene>
<comment type="caution">
    <text evidence="1">The sequence shown here is derived from an EMBL/GenBank/DDBJ whole genome shotgun (WGS) entry which is preliminary data.</text>
</comment>
<keyword evidence="2" id="KW-1185">Reference proteome</keyword>
<evidence type="ECO:0000313" key="2">
    <source>
        <dbReference type="Proteomes" id="UP000703269"/>
    </source>
</evidence>
<accession>A0A9P3GA71</accession>
<reference evidence="1 2" key="1">
    <citation type="submission" date="2021-08" db="EMBL/GenBank/DDBJ databases">
        <title>Draft Genome Sequence of Phanerochaete sordida strain YK-624.</title>
        <authorList>
            <person name="Mori T."/>
            <person name="Dohra H."/>
            <person name="Suzuki T."/>
            <person name="Kawagishi H."/>
            <person name="Hirai H."/>
        </authorList>
    </citation>
    <scope>NUCLEOTIDE SEQUENCE [LARGE SCALE GENOMIC DNA]</scope>
    <source>
        <strain evidence="1 2">YK-624</strain>
    </source>
</reference>
<protein>
    <submittedName>
        <fullName evidence="1">Uncharacterized protein</fullName>
    </submittedName>
</protein>
<proteinExistence type="predicted"/>
<dbReference type="EMBL" id="BPQB01000024">
    <property type="protein sequence ID" value="GJE92062.1"/>
    <property type="molecule type" value="Genomic_DNA"/>
</dbReference>
<organism evidence="1 2">
    <name type="scientific">Phanerochaete sordida</name>
    <dbReference type="NCBI Taxonomy" id="48140"/>
    <lineage>
        <taxon>Eukaryota</taxon>
        <taxon>Fungi</taxon>
        <taxon>Dikarya</taxon>
        <taxon>Basidiomycota</taxon>
        <taxon>Agaricomycotina</taxon>
        <taxon>Agaricomycetes</taxon>
        <taxon>Polyporales</taxon>
        <taxon>Phanerochaetaceae</taxon>
        <taxon>Phanerochaete</taxon>
    </lineage>
</organism>
<name>A0A9P3GA71_9APHY</name>
<sequence>MGARERSGDEASKPPSAWKCDPLWALTCFSILLSSFPSGLGGAASVGPLQTSGCSLCDLTWNVSNL</sequence>
<evidence type="ECO:0000313" key="1">
    <source>
        <dbReference type="EMBL" id="GJE92062.1"/>
    </source>
</evidence>
<dbReference type="AlphaFoldDB" id="A0A9P3GA71"/>